<dbReference type="OrthoDB" id="2563011at2759"/>
<feature type="compositionally biased region" description="Low complexity" evidence="2">
    <location>
        <begin position="892"/>
        <end position="916"/>
    </location>
</feature>
<reference evidence="5 6" key="1">
    <citation type="submission" date="2018-11" db="EMBL/GenBank/DDBJ databases">
        <title>Genome sequence of Apiotrichum porosum DSM 27194.</title>
        <authorList>
            <person name="Aliyu H."/>
            <person name="Gorte O."/>
            <person name="Ochsenreither K."/>
        </authorList>
    </citation>
    <scope>NUCLEOTIDE SEQUENCE [LARGE SCALE GENOMIC DNA]</scope>
    <source>
        <strain evidence="5 6">DSM 27194</strain>
    </source>
</reference>
<dbReference type="Pfam" id="PF00026">
    <property type="entry name" value="Asp"/>
    <property type="match status" value="1"/>
</dbReference>
<evidence type="ECO:0000313" key="5">
    <source>
        <dbReference type="EMBL" id="RSH79866.1"/>
    </source>
</evidence>
<feature type="region of interest" description="Disordered" evidence="2">
    <location>
        <begin position="671"/>
        <end position="1085"/>
    </location>
</feature>
<dbReference type="RefSeq" id="XP_028474975.1">
    <property type="nucleotide sequence ID" value="XM_028624807.1"/>
</dbReference>
<dbReference type="PROSITE" id="PS51767">
    <property type="entry name" value="PEPTIDASE_A1"/>
    <property type="match status" value="1"/>
</dbReference>
<feature type="compositionally biased region" description="Basic and acidic residues" evidence="2">
    <location>
        <begin position="1051"/>
        <end position="1065"/>
    </location>
</feature>
<accession>A0A427XLX2</accession>
<dbReference type="SUPFAM" id="SSF50630">
    <property type="entry name" value="Acid proteases"/>
    <property type="match status" value="1"/>
</dbReference>
<dbReference type="Gene3D" id="2.40.70.10">
    <property type="entry name" value="Acid Proteases"/>
    <property type="match status" value="2"/>
</dbReference>
<feature type="compositionally biased region" description="Polar residues" evidence="2">
    <location>
        <begin position="1"/>
        <end position="12"/>
    </location>
</feature>
<feature type="compositionally biased region" description="Low complexity" evidence="2">
    <location>
        <begin position="864"/>
        <end position="878"/>
    </location>
</feature>
<feature type="compositionally biased region" description="Low complexity" evidence="2">
    <location>
        <begin position="1001"/>
        <end position="1022"/>
    </location>
</feature>
<dbReference type="Proteomes" id="UP000279236">
    <property type="component" value="Unassembled WGS sequence"/>
</dbReference>
<proteinExistence type="inferred from homology"/>
<feature type="compositionally biased region" description="Basic and acidic residues" evidence="2">
    <location>
        <begin position="1023"/>
        <end position="1041"/>
    </location>
</feature>
<evidence type="ECO:0000256" key="2">
    <source>
        <dbReference type="SAM" id="MobiDB-lite"/>
    </source>
</evidence>
<evidence type="ECO:0000256" key="3">
    <source>
        <dbReference type="SAM" id="Phobius"/>
    </source>
</evidence>
<organism evidence="5 6">
    <name type="scientific">Apiotrichum porosum</name>
    <dbReference type="NCBI Taxonomy" id="105984"/>
    <lineage>
        <taxon>Eukaryota</taxon>
        <taxon>Fungi</taxon>
        <taxon>Dikarya</taxon>
        <taxon>Basidiomycota</taxon>
        <taxon>Agaricomycotina</taxon>
        <taxon>Tremellomycetes</taxon>
        <taxon>Trichosporonales</taxon>
        <taxon>Trichosporonaceae</taxon>
        <taxon>Apiotrichum</taxon>
    </lineage>
</organism>
<dbReference type="EMBL" id="RSCE01000009">
    <property type="protein sequence ID" value="RSH79866.1"/>
    <property type="molecule type" value="Genomic_DNA"/>
</dbReference>
<dbReference type="InterPro" id="IPR033121">
    <property type="entry name" value="PEPTIDASE_A1"/>
</dbReference>
<evidence type="ECO:0000259" key="4">
    <source>
        <dbReference type="PROSITE" id="PS51767"/>
    </source>
</evidence>
<dbReference type="AlphaFoldDB" id="A0A427XLX2"/>
<dbReference type="PANTHER" id="PTHR47966:SF51">
    <property type="entry name" value="BETA-SITE APP-CLEAVING ENZYME, ISOFORM A-RELATED"/>
    <property type="match status" value="1"/>
</dbReference>
<feature type="transmembrane region" description="Helical" evidence="3">
    <location>
        <begin position="432"/>
        <end position="453"/>
    </location>
</feature>
<dbReference type="GO" id="GO:0004190">
    <property type="term" value="F:aspartic-type endopeptidase activity"/>
    <property type="evidence" value="ECO:0007669"/>
    <property type="project" value="InterPro"/>
</dbReference>
<comment type="similarity">
    <text evidence="1">Belongs to the peptidase A1 family.</text>
</comment>
<dbReference type="InterPro" id="IPR001461">
    <property type="entry name" value="Aspartic_peptidase_A1"/>
</dbReference>
<protein>
    <recommendedName>
        <fullName evidence="4">Peptidase A1 domain-containing protein</fullName>
    </recommendedName>
</protein>
<keyword evidence="6" id="KW-1185">Reference proteome</keyword>
<feature type="compositionally biased region" description="Low complexity" evidence="2">
    <location>
        <begin position="925"/>
        <end position="959"/>
    </location>
</feature>
<feature type="compositionally biased region" description="Low complexity" evidence="2">
    <location>
        <begin position="780"/>
        <end position="793"/>
    </location>
</feature>
<evidence type="ECO:0000256" key="1">
    <source>
        <dbReference type="ARBA" id="ARBA00007447"/>
    </source>
</evidence>
<dbReference type="InterPro" id="IPR021109">
    <property type="entry name" value="Peptidase_aspartic_dom_sf"/>
</dbReference>
<feature type="compositionally biased region" description="Low complexity" evidence="2">
    <location>
        <begin position="805"/>
        <end position="825"/>
    </location>
</feature>
<feature type="compositionally biased region" description="Polar residues" evidence="2">
    <location>
        <begin position="879"/>
        <end position="888"/>
    </location>
</feature>
<feature type="compositionally biased region" description="Low complexity" evidence="2">
    <location>
        <begin position="749"/>
        <end position="764"/>
    </location>
</feature>
<feature type="domain" description="Peptidase A1" evidence="4">
    <location>
        <begin position="79"/>
        <end position="411"/>
    </location>
</feature>
<feature type="region of interest" description="Disordered" evidence="2">
    <location>
        <begin position="1"/>
        <end position="28"/>
    </location>
</feature>
<evidence type="ECO:0000313" key="6">
    <source>
        <dbReference type="Proteomes" id="UP000279236"/>
    </source>
</evidence>
<keyword evidence="3" id="KW-0812">Transmembrane</keyword>
<dbReference type="PANTHER" id="PTHR47966">
    <property type="entry name" value="BETA-SITE APP-CLEAVING ENZYME, ISOFORM A-RELATED"/>
    <property type="match status" value="1"/>
</dbReference>
<gene>
    <name evidence="5" type="ORF">EHS24_009529</name>
</gene>
<sequence length="1085" mass="111984">MLLNASLRTTAGRQRQPRRRSSPPRSRPVSTLLAFGVWAAAGVGLPSAVAASSSAADKSRLGNSDFSSLDLMRTGAGVNVVSVGVGTPAQTVNLTLSPNVIYVAVATSDCQNCVEDGSGFNSASSSTFDSSSQSIDYTFNYPGGSDDTLNFVGKFVDDNLTMGILNDNETWPIVAVSNVTDAGAQETLSDGTAGFFGLGVDTAQLSRSIIPAMLMNDNGGSLTDVSFTVGFDIDSYGQKPGSAAGTVYWGGVPNDTYTGAFNWLAADPNQGWRFAIDTITVGSQKQDTSAYFATLDPGFDPIYVPAALAESLFAGVSGAARDSVYTDRWNVNCSAEISMVVRIGGQNYNVNSSTLVTNRDVAGRTCWSNIVAWGEGSVPESSGEIRLGTSFMSGVSSVLYYANESSYVGLAAKPATVNANNLTVLPGPNHKVLAAVLGTLIPLLVIGLVLFYIHKSSERQGFLWFAMRQRQEMAAEAMVARSVAMEAAMAPPMAMAPQMTGIAGVPPPFYHQPHMVPAPGMPLAPHLQPMLPQPTGGVYIPQPTGGGVYLPPAGPHPVPMAPQMTGYPGPLPIERSQGNVASLVSRFQTAADRDALAAGRRTSLPARRLSHDVVVPLPGMAALGSIPMVPIGAMGSAVAAAAAAAAAGATSSRAPTPLAPVAPNVPSAAEEAVANGKNSSKAIIVQDDGAENTKPVDKEKNRPARLPITPPVIVNVPPTPTESESPKPAPQQHKALRSSDSTDTAANGKPSTAATPQTPQAKATPLPPTPVAAAIKPSHTGRSTASSTASGRGPQQAMSPLRAQGTGASRGSRTSTSSRVSVSPVKPTASSLAKTRPRISSPPSSLASASTSRHASPPVHTPKTRSPAASATPSRSTSVKTPASSRLLQGTAASRARAAAVAASSPRRQSLSLSPPTKTPAPVLRRTTSTRRTTPTKGPGVASSAGVASASAEAVSAARARADGVPAGPSDSATSSVGRVELAAAENAHDNVHYDNEETHQTQTKTQTQTKANNADKSAAAAHIDETHDLDTPSAREHDDDAHDEEQPEPESEHGVAHNRIRTEEPAPAADSLDDMADIPDMESD</sequence>
<dbReference type="STRING" id="105984.A0A427XLX2"/>
<keyword evidence="3" id="KW-1133">Transmembrane helix</keyword>
<keyword evidence="3" id="KW-0472">Membrane</keyword>
<name>A0A427XLX2_9TREE</name>
<dbReference type="GO" id="GO:0006508">
    <property type="term" value="P:proteolysis"/>
    <property type="evidence" value="ECO:0007669"/>
    <property type="project" value="InterPro"/>
</dbReference>
<feature type="compositionally biased region" description="Low complexity" evidence="2">
    <location>
        <begin position="838"/>
        <end position="856"/>
    </location>
</feature>
<comment type="caution">
    <text evidence="5">The sequence shown here is derived from an EMBL/GenBank/DDBJ whole genome shotgun (WGS) entry which is preliminary data.</text>
</comment>
<feature type="compositionally biased region" description="Basic and acidic residues" evidence="2">
    <location>
        <begin position="987"/>
        <end position="1000"/>
    </location>
</feature>
<dbReference type="GeneID" id="39594072"/>
<feature type="compositionally biased region" description="Acidic residues" evidence="2">
    <location>
        <begin position="1072"/>
        <end position="1085"/>
    </location>
</feature>